<dbReference type="InterPro" id="IPR003284">
    <property type="entry name" value="Sal_SpvB"/>
</dbReference>
<dbReference type="Pfam" id="PF13517">
    <property type="entry name" value="FG-GAP_3"/>
    <property type="match status" value="1"/>
</dbReference>
<dbReference type="InterPro" id="IPR050708">
    <property type="entry name" value="T6SS_VgrG/RHS"/>
</dbReference>
<dbReference type="Pfam" id="PF05593">
    <property type="entry name" value="RHS_repeat"/>
    <property type="match status" value="1"/>
</dbReference>
<dbReference type="PANTHER" id="PTHR32305">
    <property type="match status" value="1"/>
</dbReference>
<keyword evidence="8" id="KW-1185">Reference proteome</keyword>
<protein>
    <recommendedName>
        <fullName evidence="6">Fibronectin type-III domain-containing protein</fullName>
    </recommendedName>
</protein>
<dbReference type="PROSITE" id="PS50853">
    <property type="entry name" value="FN3"/>
    <property type="match status" value="5"/>
</dbReference>
<feature type="domain" description="Fibronectin type-III" evidence="6">
    <location>
        <begin position="45"/>
        <end position="137"/>
    </location>
</feature>
<evidence type="ECO:0000256" key="2">
    <source>
        <dbReference type="ARBA" id="ARBA00022525"/>
    </source>
</evidence>
<feature type="domain" description="Fibronectin type-III" evidence="6">
    <location>
        <begin position="243"/>
        <end position="346"/>
    </location>
</feature>
<evidence type="ECO:0000313" key="7">
    <source>
        <dbReference type="EMBL" id="ARN72662.1"/>
    </source>
</evidence>
<evidence type="ECO:0000256" key="3">
    <source>
        <dbReference type="ARBA" id="ARBA00022729"/>
    </source>
</evidence>
<dbReference type="Gene3D" id="2.60.40.10">
    <property type="entry name" value="Immunoglobulins"/>
    <property type="match status" value="8"/>
</dbReference>
<dbReference type="RefSeq" id="WP_169713849.1">
    <property type="nucleotide sequence ID" value="NZ_CP019343.1"/>
</dbReference>
<dbReference type="SMART" id="SM00060">
    <property type="entry name" value="FN3"/>
    <property type="match status" value="8"/>
</dbReference>
<dbReference type="EMBL" id="CP019343">
    <property type="protein sequence ID" value="ARN72662.1"/>
    <property type="molecule type" value="Genomic_DNA"/>
</dbReference>
<dbReference type="STRING" id="716816.BST96_00145"/>
<sequence>MKNPVKFLMGLLFLLSSLTVQAEQVCEPIPFNPYFYCYETDPPPAPSSISSSSSNVTHAYSGSWTISWPAASTATYYELREKFNSSEEVKVYTGANRSFQVQGKTLAGTYKYRVRACNQAGCSNDTSYKTVSLTIGSPTTLAFDNIDANFRDRDGAYTVKWAAKTPVMGVYRLEQKVGTSESWSNERNAYTYTSKPYSEKSNGDYEYRMRWIFNFNLGSMGGWIYVDQKEIPQKITVRHPPPKPNTPTLTNQDGYSDLNFNISWNAVGGNVNYYQLIRRKANYGTSTWSGWTWFTFTRPSASGPIPTSHAESNLADGHYQYYVRSCNNYSFCGDWSAARTVNVLRKPGTIGTFWIEGKTANTDPTYAPKWNPSSGRITYYKLYRRTASYGSSSYSGYSNFVNPTATSQTESNKADGHYQYYVRACNEAGCSGNSVVRTATVLRKPGPPGKPTFTAKANNADPHFVVNWTASSGISNNYRVFYRRANYTTGTPSYSGSWTPSALLPTSPRTLNQSRTTDGHYQYFIRAYNDSGWVNSAYAYTTILKKPGVPGGVTFSGNSHGIRDIDGNYSVHWGVATGTVARYQLLRKNAAYASSTYSTWSTVYNGANRSFTETNKPDGHYKYLVRACNADNVCSAYTPEKRQDVLRTPAKPTHISGPADSDGRFVLSIGYGTGYITSYKIQDSVNGGSSWRNKETGSGKPTSLSLTRQAYDANGNPQENYIFRIAACNASGCSAYSASSNNVHVNPPGTPDAISLANVSHNTADADGNFRLQWSAVTVSGVHYTVEEKRGSGAWSTLATRVNNPYLNLTKTVEDLYNYRVTACLDVVGCGDTTNTVTVRVAFMPGVVAQPTISSSHSSTTANTSINGSFSLNWLKPSGTVTHYKLYKNNSEIHSQLSTTSKAFNNQPDGNPSYKVQACNHAVCSNNSSARQIQLLRTPGIPQVQGPSTSDGSGSFNLNWAAPSGSVSHYETRQGNAAWQDNGNSRTLMLNNLDDGSYSYTVRACNSLSCSAASTAKAVTVYNAPSAPGDIHGPLSSNNGNFNVSWAAATGNVSEYQLEQQIDDGLWQTIQTSSATSASFSNKDNGNYRYQVTACNGPNCGSATPVHEVQVLKPEPIAANPLDSVSAYSVPGSDSGIGATGGSHEVSSDGSANYSISIPAAGGRGGLTPQLSLAYNSNGGNTELGVGWNIGGLSLIHRCSSNYALDGEVNGVNFDNNDKLCMDGQRLVSTSGAYGANGTEYRTLRNSFSKIESIGVEGTLASTDGSGSDNGFRVHTRDGRILYLGTTPDSRLSRSITTEHCINSVPINFDLIGGIGTGEICTEYESTTATQTYQWMVSRIEDRQGNSIHFDYDNDDSTGEQRLSEVRYNDNLHRIGFEWEERSDKSQAYFAGALLNQSQRLSKVVSYSDSTALRSLHIDYQHGGSTQHSKIEQITECPGASLGSECLSPTTFDWQLGQAGYSNQPSNISSFNYNENRVPWAMDINGDGYSDIISNADSTWKVALGSADTLSDWHITSTAITGEDRSYALSLRYNNDLRDDLLVERHGYWYVLLADAGSPNFLPAQNTGIPNTGYKKQPKIMDINGDGRGDLVYRGSNGHWFYRLMTDSGFAGANDTGLSSYGDTARGNTLTMDVNGDGLQDLLVPLSSYYLAYISTGSGFREVPTTLSGVDRERGAKPIDLNGDGLTDLLFRNSSSQIVYVLNTGDGFTARTTVPGITANNSEWKRGRNLDYNADGRSELWLKNKLIAMDNTGTVSAIDASAHISGTLPANRHAVVLDYNGDSLDDVVVLGSGSGQNYRYTHNGQRPDYLTSITNGFGVETTFSYRGLHESGAAGFYQQNGDSTYPLLAENSTVYAVEQLTQSDGIGGAHSTNYKYEGLRTHIAGLGSLGFQLMTTINNDTGIRTEVSYSHDYSNHKQGTVTEVKTIAPNNAVLSLTRNHWATKWQDQSAPGIEGQLHHIDLSQTTVIKKDLNDAFLHREVNDYSYDNYSNPLTLTSRVYNAETGGAVMRTSVTTNSWKTPDTTNWLLGLLSRAEVEVTDHSQSAPPLKRISTFEYHSSTGRKLAEQILNPQGGAVLHETRYGEDINGTLQQDSFGNLLATTIKGPDFADRSQSVVYDSAYGLYPIQSRDAQNNLTQHNYYGANEFGSGAYPGKLRLSTAPNGLQTFYKYDSLGRPSETISAYGTAAAVSSYSIFRDCDSSCPNNGNAAYLHTTYTEGGTPVHKAIDKLGRTLRTISLAMDGREVRVDSEFDHLGHNVGVSEPYFAGGNILFNEIDYDILGRPVSSTETSDREDTVEHNGLVSISRIDIYGKNQRKVETRDALNNLLAVTDNNNQTISYHYDSLGRQTEVLDPSGNSTTITYNALGHKTAMSDPDKGNWSYTYNGLGQLITQTNAKGETTCMAYDTLGRMVKRVDNYTGSKATSLGQNAQANQQCSGNGGDVSTWTYNSTGNGLGQLASASSPEYFESHGYDSLGRATQTTTVIKGESFTVNTSYDNYSRPDVLSYPSSSGSHARLEVKQRYNNLGYNTGTYNLDGSILYSRPEAIDARGNITTQLHGNSVTTDKVYNQTTGYLESIGSHSLLELVSGDPAVQDITVDFDLVGNLVYRSDAAIGFYESYTYDNLNRLSDAWSDYGSGSSQHTEVEYDALGNITYKSRVGPIPMAPKKQDAIECLAPTQ</sequence>
<dbReference type="GO" id="GO:0005576">
    <property type="term" value="C:extracellular region"/>
    <property type="evidence" value="ECO:0007669"/>
    <property type="project" value="UniProtKB-SubCell"/>
</dbReference>
<evidence type="ECO:0000256" key="4">
    <source>
        <dbReference type="ARBA" id="ARBA00023026"/>
    </source>
</evidence>
<dbReference type="GO" id="GO:0005737">
    <property type="term" value="C:cytoplasm"/>
    <property type="evidence" value="ECO:0007669"/>
    <property type="project" value="InterPro"/>
</dbReference>
<gene>
    <name evidence="7" type="ORF">BST96_00145</name>
</gene>
<dbReference type="InterPro" id="IPR013517">
    <property type="entry name" value="FG-GAP"/>
</dbReference>
<dbReference type="InterPro" id="IPR006530">
    <property type="entry name" value="YD"/>
</dbReference>
<dbReference type="InterPro" id="IPR028994">
    <property type="entry name" value="Integrin_alpha_N"/>
</dbReference>
<dbReference type="SUPFAM" id="SSF49265">
    <property type="entry name" value="Fibronectin type III"/>
    <property type="match status" value="5"/>
</dbReference>
<dbReference type="InterPro" id="IPR003961">
    <property type="entry name" value="FN3_dom"/>
</dbReference>
<dbReference type="InterPro" id="IPR031325">
    <property type="entry name" value="RHS_repeat"/>
</dbReference>
<evidence type="ECO:0000256" key="5">
    <source>
        <dbReference type="SAM" id="SignalP"/>
    </source>
</evidence>
<feature type="domain" description="Fibronectin type-III" evidence="6">
    <location>
        <begin position="447"/>
        <end position="549"/>
    </location>
</feature>
<dbReference type="PANTHER" id="PTHR32305:SF15">
    <property type="entry name" value="PROTEIN RHSA-RELATED"/>
    <property type="match status" value="1"/>
</dbReference>
<dbReference type="CDD" id="cd00063">
    <property type="entry name" value="FN3"/>
    <property type="match status" value="1"/>
</dbReference>
<comment type="subcellular location">
    <subcellularLocation>
        <location evidence="1">Secreted</location>
    </subcellularLocation>
</comment>
<evidence type="ECO:0000259" key="6">
    <source>
        <dbReference type="PROSITE" id="PS50853"/>
    </source>
</evidence>
<dbReference type="Proteomes" id="UP000193450">
    <property type="component" value="Chromosome"/>
</dbReference>
<feature type="domain" description="Fibronectin type-III" evidence="6">
    <location>
        <begin position="651"/>
        <end position="748"/>
    </location>
</feature>
<reference evidence="7 8" key="1">
    <citation type="submission" date="2016-11" db="EMBL/GenBank/DDBJ databases">
        <title>Trade-off between light-utilization and light-protection in marine flavobacteria.</title>
        <authorList>
            <person name="Kumagai Y."/>
        </authorList>
    </citation>
    <scope>NUCLEOTIDE SEQUENCE [LARGE SCALE GENOMIC DNA]</scope>
    <source>
        <strain evidence="7 8">NBRC 107125</strain>
    </source>
</reference>
<keyword evidence="3 5" id="KW-0732">Signal</keyword>
<dbReference type="Pfam" id="PF12256">
    <property type="entry name" value="TcdB_toxin_midN"/>
    <property type="match status" value="1"/>
</dbReference>
<dbReference type="NCBIfam" id="TIGR01643">
    <property type="entry name" value="YD_repeat_2x"/>
    <property type="match status" value="3"/>
</dbReference>
<keyword evidence="2" id="KW-0964">Secreted</keyword>
<organism evidence="7 8">
    <name type="scientific">Oceanicoccus sagamiensis</name>
    <dbReference type="NCBI Taxonomy" id="716816"/>
    <lineage>
        <taxon>Bacteria</taxon>
        <taxon>Pseudomonadati</taxon>
        <taxon>Pseudomonadota</taxon>
        <taxon>Gammaproteobacteria</taxon>
        <taxon>Cellvibrionales</taxon>
        <taxon>Spongiibacteraceae</taxon>
        <taxon>Oceanicoccus</taxon>
    </lineage>
</organism>
<accession>A0A1X9N8A3</accession>
<dbReference type="InterPro" id="IPR022045">
    <property type="entry name" value="TcdB_toxin_mid/N"/>
</dbReference>
<feature type="signal peptide" evidence="5">
    <location>
        <begin position="1"/>
        <end position="22"/>
    </location>
</feature>
<dbReference type="InterPro" id="IPR013783">
    <property type="entry name" value="Ig-like_fold"/>
</dbReference>
<dbReference type="KEGG" id="osg:BST96_00145"/>
<feature type="domain" description="Fibronectin type-III" evidence="6">
    <location>
        <begin position="1027"/>
        <end position="1115"/>
    </location>
</feature>
<name>A0A1X9N8A3_9GAMM</name>
<keyword evidence="4" id="KW-0843">Virulence</keyword>
<evidence type="ECO:0000313" key="8">
    <source>
        <dbReference type="Proteomes" id="UP000193450"/>
    </source>
</evidence>
<dbReference type="Gene3D" id="2.180.10.10">
    <property type="entry name" value="RHS repeat-associated core"/>
    <property type="match status" value="1"/>
</dbReference>
<dbReference type="InterPro" id="IPR036116">
    <property type="entry name" value="FN3_sf"/>
</dbReference>
<dbReference type="Pfam" id="PF03534">
    <property type="entry name" value="SpvB"/>
    <property type="match status" value="1"/>
</dbReference>
<feature type="chain" id="PRO_5012440241" description="Fibronectin type-III domain-containing protein" evidence="5">
    <location>
        <begin position="23"/>
        <end position="2678"/>
    </location>
</feature>
<evidence type="ECO:0000256" key="1">
    <source>
        <dbReference type="ARBA" id="ARBA00004613"/>
    </source>
</evidence>
<dbReference type="SUPFAM" id="SSF69318">
    <property type="entry name" value="Integrin alpha N-terminal domain"/>
    <property type="match status" value="2"/>
</dbReference>
<proteinExistence type="predicted"/>